<dbReference type="VEuPathDB" id="MicrosporidiaDB:EHP00_497"/>
<proteinExistence type="predicted"/>
<comment type="caution">
    <text evidence="1">The sequence shown here is derived from an EMBL/GenBank/DDBJ whole genome shotgun (WGS) entry which is preliminary data.</text>
</comment>
<dbReference type="OrthoDB" id="10255118at2759"/>
<organism evidence="1 2">
    <name type="scientific">Ecytonucleospora hepatopenaei</name>
    <dbReference type="NCBI Taxonomy" id="646526"/>
    <lineage>
        <taxon>Eukaryota</taxon>
        <taxon>Fungi</taxon>
        <taxon>Fungi incertae sedis</taxon>
        <taxon>Microsporidia</taxon>
        <taxon>Enterocytozoonidae</taxon>
        <taxon>Ecytonucleospora</taxon>
    </lineage>
</organism>
<keyword evidence="2" id="KW-1185">Reference proteome</keyword>
<reference evidence="1 2" key="1">
    <citation type="journal article" date="2017" name="Environ. Microbiol.">
        <title>Decay of the glycolytic pathway and adaptation to intranuclear parasitism within Enterocytozoonidae microsporidia.</title>
        <authorList>
            <person name="Wiredu Boakye D."/>
            <person name="Jaroenlak P."/>
            <person name="Prachumwat A."/>
            <person name="Williams T.A."/>
            <person name="Bateman K.S."/>
            <person name="Itsathitphaisarn O."/>
            <person name="Sritunyalucksana K."/>
            <person name="Paszkiewicz K.H."/>
            <person name="Moore K.A."/>
            <person name="Stentiford G.D."/>
            <person name="Williams B.A."/>
        </authorList>
    </citation>
    <scope>NUCLEOTIDE SEQUENCE [LARGE SCALE GENOMIC DNA]</scope>
    <source>
        <strain evidence="1 2">TH1</strain>
    </source>
</reference>
<evidence type="ECO:0000313" key="1">
    <source>
        <dbReference type="EMBL" id="OQS54022.1"/>
    </source>
</evidence>
<sequence length="307" mass="36740">MGEVDIVYFNKLRFKHLTTQLNYKKYKKYLLKNKPANFKLEANMCKYFITGSKRFLKKNIKILKNCENSVYFSYVNAFLKDDEESIVKAWNFLNENEFLYFYNIEMISLNSERFEIERFVYQWNDIELVFDSKKHFEYLKNHNKIEDFRFGTQLALKCFKFEEMLKTCENAIKTNSCVGISMSQFKEFLDDFKLFKEDNFVFSEWLDSFYEDFVTIYNNFVNNKKIKVSKNCFGGLQKEIDLIDRNTMGDGEIQKIILDHFSKMTEVENKCRTLPFLPIFYDLANDFVDYPGVDELAQNLASINLNK</sequence>
<dbReference type="EMBL" id="MNPJ01000023">
    <property type="protein sequence ID" value="OQS54022.1"/>
    <property type="molecule type" value="Genomic_DNA"/>
</dbReference>
<evidence type="ECO:0000313" key="2">
    <source>
        <dbReference type="Proteomes" id="UP000192758"/>
    </source>
</evidence>
<accession>A0A1W0E481</accession>
<dbReference type="AlphaFoldDB" id="A0A1W0E481"/>
<gene>
    <name evidence="1" type="ORF">EHP00_497</name>
</gene>
<dbReference type="Proteomes" id="UP000192758">
    <property type="component" value="Unassembled WGS sequence"/>
</dbReference>
<protein>
    <submittedName>
        <fullName evidence="1">Uncharacterized protein</fullName>
    </submittedName>
</protein>
<name>A0A1W0E481_9MICR</name>